<dbReference type="EMBL" id="BGZK01001922">
    <property type="protein sequence ID" value="GBP88308.1"/>
    <property type="molecule type" value="Genomic_DNA"/>
</dbReference>
<gene>
    <name evidence="2" type="ORF">EVAR_63589_1</name>
</gene>
<protein>
    <submittedName>
        <fullName evidence="2">Uncharacterized protein</fullName>
    </submittedName>
</protein>
<reference evidence="2 3" key="1">
    <citation type="journal article" date="2019" name="Commun. Biol.">
        <title>The bagworm genome reveals a unique fibroin gene that provides high tensile strength.</title>
        <authorList>
            <person name="Kono N."/>
            <person name="Nakamura H."/>
            <person name="Ohtoshi R."/>
            <person name="Tomita M."/>
            <person name="Numata K."/>
            <person name="Arakawa K."/>
        </authorList>
    </citation>
    <scope>NUCLEOTIDE SEQUENCE [LARGE SCALE GENOMIC DNA]</scope>
</reference>
<dbReference type="Proteomes" id="UP000299102">
    <property type="component" value="Unassembled WGS sequence"/>
</dbReference>
<feature type="compositionally biased region" description="Low complexity" evidence="1">
    <location>
        <begin position="1"/>
        <end position="18"/>
    </location>
</feature>
<dbReference type="PROSITE" id="PS51257">
    <property type="entry name" value="PROKAR_LIPOPROTEIN"/>
    <property type="match status" value="1"/>
</dbReference>
<proteinExistence type="predicted"/>
<accession>A0A4C1ZKK4</accession>
<feature type="compositionally biased region" description="Polar residues" evidence="1">
    <location>
        <begin position="155"/>
        <end position="164"/>
    </location>
</feature>
<feature type="region of interest" description="Disordered" evidence="1">
    <location>
        <begin position="155"/>
        <end position="176"/>
    </location>
</feature>
<evidence type="ECO:0000313" key="3">
    <source>
        <dbReference type="Proteomes" id="UP000299102"/>
    </source>
</evidence>
<dbReference type="AlphaFoldDB" id="A0A4C1ZKK4"/>
<evidence type="ECO:0000313" key="2">
    <source>
        <dbReference type="EMBL" id="GBP88308.1"/>
    </source>
</evidence>
<feature type="region of interest" description="Disordered" evidence="1">
    <location>
        <begin position="1"/>
        <end position="43"/>
    </location>
</feature>
<name>A0A4C1ZKK4_EUMVA</name>
<sequence length="216" mass="23520">MKNHSSGHAAVSAVSCVSRTEDASRESSTSAGPNEKRSRRSCDSRLLISARSRRAGGGDAPMKHYFFFSCYRGKVLHVVLSKKVSERVRVDALNSMRRPILLPDGVSFVKNGTASKGEGRYLFVLYENGSRLNYSSKDVPYTSGSWKRVRAQRQNAGGATNNLQTEEKSIPASGRPLITGGARGAGPVIGIPSPYKIARGPLERNSPNPSDMIWMF</sequence>
<feature type="compositionally biased region" description="Basic and acidic residues" evidence="1">
    <location>
        <begin position="34"/>
        <end position="43"/>
    </location>
</feature>
<organism evidence="2 3">
    <name type="scientific">Eumeta variegata</name>
    <name type="common">Bagworm moth</name>
    <name type="synonym">Eumeta japonica</name>
    <dbReference type="NCBI Taxonomy" id="151549"/>
    <lineage>
        <taxon>Eukaryota</taxon>
        <taxon>Metazoa</taxon>
        <taxon>Ecdysozoa</taxon>
        <taxon>Arthropoda</taxon>
        <taxon>Hexapoda</taxon>
        <taxon>Insecta</taxon>
        <taxon>Pterygota</taxon>
        <taxon>Neoptera</taxon>
        <taxon>Endopterygota</taxon>
        <taxon>Lepidoptera</taxon>
        <taxon>Glossata</taxon>
        <taxon>Ditrysia</taxon>
        <taxon>Tineoidea</taxon>
        <taxon>Psychidae</taxon>
        <taxon>Oiketicinae</taxon>
        <taxon>Eumeta</taxon>
    </lineage>
</organism>
<evidence type="ECO:0000256" key="1">
    <source>
        <dbReference type="SAM" id="MobiDB-lite"/>
    </source>
</evidence>
<keyword evidence="3" id="KW-1185">Reference proteome</keyword>
<comment type="caution">
    <text evidence="2">The sequence shown here is derived from an EMBL/GenBank/DDBJ whole genome shotgun (WGS) entry which is preliminary data.</text>
</comment>